<evidence type="ECO:0000313" key="3">
    <source>
        <dbReference type="EMBL" id="KFD71787.1"/>
    </source>
</evidence>
<feature type="domain" description="Thioredoxin" evidence="2">
    <location>
        <begin position="96"/>
        <end position="253"/>
    </location>
</feature>
<accession>A0A085NQP1</accession>
<dbReference type="GO" id="GO:0005737">
    <property type="term" value="C:cytoplasm"/>
    <property type="evidence" value="ECO:0007669"/>
    <property type="project" value="TreeGrafter"/>
</dbReference>
<name>A0A085NQP1_9BILA</name>
<dbReference type="AlphaFoldDB" id="A0A085NQP1"/>
<dbReference type="PANTHER" id="PTHR45663">
    <property type="entry name" value="GEO12009P1"/>
    <property type="match status" value="1"/>
</dbReference>
<sequence length="285" mass="32845">MTDLAEKGCIGKRSRLKCKALVEVKRICTMHHLMNALLCAAFYVSKVVPSICHFVYGIGTKCKISEHEYQILLFLAFVIYTKNRKATSWYHYLSNVILYTKLANFALFYWTGPIYAIAYATVVIVVCCVFPEPVFNGPEAVLYFRGSNPMQEISQQKGTVWLIEFYANWSSTCKHFAPIFADLSLKYALPNLKFGKLDVGRYPQEAQSFRIDNKLVTKALPTVILFRDGKEVKRLPVADSYGRVLPYHFTEENVIRDFDLNNVYLHCTRQMKGDVMNEKRRLKVD</sequence>
<keyword evidence="1" id="KW-0812">Transmembrane</keyword>
<keyword evidence="1" id="KW-1133">Transmembrane helix</keyword>
<reference evidence="3" key="1">
    <citation type="journal article" date="2014" name="Nat. Genet.">
        <title>Genome and transcriptome of the porcine whipworm Trichuris suis.</title>
        <authorList>
            <person name="Jex A.R."/>
            <person name="Nejsum P."/>
            <person name="Schwarz E.M."/>
            <person name="Hu L."/>
            <person name="Young N.D."/>
            <person name="Hall R.S."/>
            <person name="Korhonen P.K."/>
            <person name="Liao S."/>
            <person name="Thamsborg S."/>
            <person name="Xia J."/>
            <person name="Xu P."/>
            <person name="Wang S."/>
            <person name="Scheerlinck J.P."/>
            <person name="Hofmann A."/>
            <person name="Sternberg P.W."/>
            <person name="Wang J."/>
            <person name="Gasser R.B."/>
        </authorList>
    </citation>
    <scope>NUCLEOTIDE SEQUENCE [LARGE SCALE GENOMIC DNA]</scope>
    <source>
        <strain evidence="3">DCEP-RM93F</strain>
    </source>
</reference>
<proteinExistence type="predicted"/>
<dbReference type="Pfam" id="PF00085">
    <property type="entry name" value="Thioredoxin"/>
    <property type="match status" value="1"/>
</dbReference>
<feature type="transmembrane region" description="Helical" evidence="1">
    <location>
        <begin position="89"/>
        <end position="110"/>
    </location>
</feature>
<dbReference type="InterPro" id="IPR013766">
    <property type="entry name" value="Thioredoxin_domain"/>
</dbReference>
<dbReference type="PANTHER" id="PTHR45663:SF11">
    <property type="entry name" value="GEO12009P1"/>
    <property type="match status" value="1"/>
</dbReference>
<dbReference type="SUPFAM" id="SSF52833">
    <property type="entry name" value="Thioredoxin-like"/>
    <property type="match status" value="1"/>
</dbReference>
<gene>
    <name evidence="3" type="ORF">M514_05646</name>
</gene>
<keyword evidence="1" id="KW-0472">Membrane</keyword>
<dbReference type="GO" id="GO:0015035">
    <property type="term" value="F:protein-disulfide reductase activity"/>
    <property type="evidence" value="ECO:0007669"/>
    <property type="project" value="TreeGrafter"/>
</dbReference>
<feature type="transmembrane region" description="Helical" evidence="1">
    <location>
        <begin position="116"/>
        <end position="135"/>
    </location>
</feature>
<dbReference type="EMBL" id="KL367480">
    <property type="protein sequence ID" value="KFD71787.1"/>
    <property type="molecule type" value="Genomic_DNA"/>
</dbReference>
<evidence type="ECO:0000259" key="2">
    <source>
        <dbReference type="PROSITE" id="PS51352"/>
    </source>
</evidence>
<evidence type="ECO:0000256" key="1">
    <source>
        <dbReference type="SAM" id="Phobius"/>
    </source>
</evidence>
<dbReference type="Proteomes" id="UP000030758">
    <property type="component" value="Unassembled WGS sequence"/>
</dbReference>
<dbReference type="Gene3D" id="3.40.30.10">
    <property type="entry name" value="Glutaredoxin"/>
    <property type="match status" value="1"/>
</dbReference>
<dbReference type="PROSITE" id="PS51352">
    <property type="entry name" value="THIOREDOXIN_2"/>
    <property type="match status" value="1"/>
</dbReference>
<protein>
    <recommendedName>
        <fullName evidence="2">Thioredoxin domain-containing protein</fullName>
    </recommendedName>
</protein>
<organism evidence="3">
    <name type="scientific">Trichuris suis</name>
    <name type="common">pig whipworm</name>
    <dbReference type="NCBI Taxonomy" id="68888"/>
    <lineage>
        <taxon>Eukaryota</taxon>
        <taxon>Metazoa</taxon>
        <taxon>Ecdysozoa</taxon>
        <taxon>Nematoda</taxon>
        <taxon>Enoplea</taxon>
        <taxon>Dorylaimia</taxon>
        <taxon>Trichinellida</taxon>
        <taxon>Trichuridae</taxon>
        <taxon>Trichuris</taxon>
    </lineage>
</organism>
<dbReference type="InterPro" id="IPR036249">
    <property type="entry name" value="Thioredoxin-like_sf"/>
</dbReference>